<sequence>MDTDIILTDLEVFRRLMRKKEMDALVPRPISLSKPHKKFQALVRYVLKQSVGHFTAESFEASLSALSQFPKLTDLDCRNLLNNIPLSLAEVYSCIDHIEDKLTDSEASALFDMLLEANPRVQQKIEEMKTEMEEEEEEEDEEEMKE</sequence>
<evidence type="ECO:0000256" key="1">
    <source>
        <dbReference type="SAM" id="Coils"/>
    </source>
</evidence>
<reference evidence="2" key="1">
    <citation type="submission" date="2022-03" db="EMBL/GenBank/DDBJ databases">
        <title>Draft genome sequence of Aduncisulcus paluster, a free-living microaerophilic Fornicata.</title>
        <authorList>
            <person name="Yuyama I."/>
            <person name="Kume K."/>
            <person name="Tamura T."/>
            <person name="Inagaki Y."/>
            <person name="Hashimoto T."/>
        </authorList>
    </citation>
    <scope>NUCLEOTIDE SEQUENCE</scope>
    <source>
        <strain evidence="2">NY0171</strain>
    </source>
</reference>
<organism evidence="2 3">
    <name type="scientific">Aduncisulcus paluster</name>
    <dbReference type="NCBI Taxonomy" id="2918883"/>
    <lineage>
        <taxon>Eukaryota</taxon>
        <taxon>Metamonada</taxon>
        <taxon>Carpediemonas-like organisms</taxon>
        <taxon>Aduncisulcus</taxon>
    </lineage>
</organism>
<keyword evidence="3" id="KW-1185">Reference proteome</keyword>
<dbReference type="SUPFAM" id="SSF47819">
    <property type="entry name" value="HRDC-like"/>
    <property type="match status" value="1"/>
</dbReference>
<comment type="caution">
    <text evidence="2">The sequence shown here is derived from an EMBL/GenBank/DDBJ whole genome shotgun (WGS) entry which is preliminary data.</text>
</comment>
<dbReference type="EMBL" id="BQXS01010953">
    <property type="protein sequence ID" value="GKT35255.1"/>
    <property type="molecule type" value="Genomic_DNA"/>
</dbReference>
<keyword evidence="1" id="KW-0175">Coiled coil</keyword>
<gene>
    <name evidence="2" type="ORF">ADUPG1_008449</name>
</gene>
<evidence type="ECO:0000313" key="2">
    <source>
        <dbReference type="EMBL" id="GKT35255.1"/>
    </source>
</evidence>
<evidence type="ECO:0008006" key="4">
    <source>
        <dbReference type="Google" id="ProtNLM"/>
    </source>
</evidence>
<dbReference type="Proteomes" id="UP001057375">
    <property type="component" value="Unassembled WGS sequence"/>
</dbReference>
<dbReference type="Gene3D" id="1.20.1250.40">
    <property type="match status" value="1"/>
</dbReference>
<evidence type="ECO:0000313" key="3">
    <source>
        <dbReference type="Proteomes" id="UP001057375"/>
    </source>
</evidence>
<dbReference type="InterPro" id="IPR010997">
    <property type="entry name" value="HRDC-like_sf"/>
</dbReference>
<protein>
    <recommendedName>
        <fullName evidence="4">DNA-directed RNA polymerase III subunit RPC9</fullName>
    </recommendedName>
</protein>
<dbReference type="InterPro" id="IPR038324">
    <property type="entry name" value="Rpb4/RPC9_sf"/>
</dbReference>
<accession>A0ABQ5KS13</accession>
<feature type="coiled-coil region" evidence="1">
    <location>
        <begin position="118"/>
        <end position="145"/>
    </location>
</feature>
<name>A0ABQ5KS13_9EUKA</name>
<proteinExistence type="predicted"/>